<gene>
    <name evidence="3" type="ORF">POCULU_LOCUS8589</name>
</gene>
<dbReference type="Gene3D" id="3.30.710.10">
    <property type="entry name" value="Potassium Channel Kv1.1, Chain A"/>
    <property type="match status" value="1"/>
</dbReference>
<dbReference type="EMBL" id="CAJVPJ010002567">
    <property type="protein sequence ID" value="CAG8624619.1"/>
    <property type="molecule type" value="Genomic_DNA"/>
</dbReference>
<dbReference type="InterPro" id="IPR011705">
    <property type="entry name" value="BACK"/>
</dbReference>
<comment type="caution">
    <text evidence="3">The sequence shown here is derived from an EMBL/GenBank/DDBJ whole genome shotgun (WGS) entry which is preliminary data.</text>
</comment>
<dbReference type="PANTHER" id="PTHR24410:SF23">
    <property type="entry name" value="BTB DOMAIN-CONTAINING PROTEIN-RELATED"/>
    <property type="match status" value="1"/>
</dbReference>
<dbReference type="Proteomes" id="UP000789572">
    <property type="component" value="Unassembled WGS sequence"/>
</dbReference>
<accession>A0A9N9D6U8</accession>
<name>A0A9N9D6U8_9GLOM</name>
<dbReference type="AlphaFoldDB" id="A0A9N9D6U8"/>
<feature type="domain" description="TLDc" evidence="2">
    <location>
        <begin position="294"/>
        <end position="459"/>
    </location>
</feature>
<evidence type="ECO:0000313" key="3">
    <source>
        <dbReference type="EMBL" id="CAG8624619.1"/>
    </source>
</evidence>
<dbReference type="Gene3D" id="1.25.40.420">
    <property type="match status" value="1"/>
</dbReference>
<dbReference type="PROSITE" id="PS50097">
    <property type="entry name" value="BTB"/>
    <property type="match status" value="1"/>
</dbReference>
<dbReference type="SUPFAM" id="SSF54695">
    <property type="entry name" value="POZ domain"/>
    <property type="match status" value="1"/>
</dbReference>
<dbReference type="PANTHER" id="PTHR24410">
    <property type="entry name" value="HL07962P-RELATED"/>
    <property type="match status" value="1"/>
</dbReference>
<dbReference type="InterPro" id="IPR006571">
    <property type="entry name" value="TLDc_dom"/>
</dbReference>
<proteinExistence type="predicted"/>
<dbReference type="InterPro" id="IPR051481">
    <property type="entry name" value="BTB-POZ/Galectin-3-binding"/>
</dbReference>
<evidence type="ECO:0000259" key="2">
    <source>
        <dbReference type="PROSITE" id="PS51886"/>
    </source>
</evidence>
<keyword evidence="4" id="KW-1185">Reference proteome</keyword>
<dbReference type="PROSITE" id="PS51886">
    <property type="entry name" value="TLDC"/>
    <property type="match status" value="1"/>
</dbReference>
<dbReference type="InterPro" id="IPR000210">
    <property type="entry name" value="BTB/POZ_dom"/>
</dbReference>
<evidence type="ECO:0000259" key="1">
    <source>
        <dbReference type="PROSITE" id="PS50097"/>
    </source>
</evidence>
<evidence type="ECO:0000313" key="4">
    <source>
        <dbReference type="Proteomes" id="UP000789572"/>
    </source>
</evidence>
<dbReference type="InterPro" id="IPR011333">
    <property type="entry name" value="SKP1/BTB/POZ_sf"/>
</dbReference>
<feature type="domain" description="BTB" evidence="1">
    <location>
        <begin position="23"/>
        <end position="96"/>
    </location>
</feature>
<dbReference type="Pfam" id="PF07707">
    <property type="entry name" value="BACK"/>
    <property type="match status" value="1"/>
</dbReference>
<reference evidence="3" key="1">
    <citation type="submission" date="2021-06" db="EMBL/GenBank/DDBJ databases">
        <authorList>
            <person name="Kallberg Y."/>
            <person name="Tangrot J."/>
            <person name="Rosling A."/>
        </authorList>
    </citation>
    <scope>NUCLEOTIDE SEQUENCE</scope>
    <source>
        <strain evidence="3">IA702</strain>
    </source>
</reference>
<dbReference type="SMART" id="SM00225">
    <property type="entry name" value="BTB"/>
    <property type="match status" value="1"/>
</dbReference>
<dbReference type="CDD" id="cd18186">
    <property type="entry name" value="BTB_POZ_ZBTB_KLHL-like"/>
    <property type="match status" value="1"/>
</dbReference>
<protein>
    <submittedName>
        <fullName evidence="3">10202_t:CDS:1</fullName>
    </submittedName>
</protein>
<dbReference type="OrthoDB" id="298084at2759"/>
<organism evidence="3 4">
    <name type="scientific">Paraglomus occultum</name>
    <dbReference type="NCBI Taxonomy" id="144539"/>
    <lineage>
        <taxon>Eukaryota</taxon>
        <taxon>Fungi</taxon>
        <taxon>Fungi incertae sedis</taxon>
        <taxon>Mucoromycota</taxon>
        <taxon>Glomeromycotina</taxon>
        <taxon>Glomeromycetes</taxon>
        <taxon>Paraglomerales</taxon>
        <taxon>Paraglomeraceae</taxon>
        <taxon>Paraglomus</taxon>
    </lineage>
</organism>
<dbReference type="Pfam" id="PF00651">
    <property type="entry name" value="BTB"/>
    <property type="match status" value="1"/>
</dbReference>
<sequence length="459" mass="53294">MSGNFYAQHSNNFLKFFKSGRGFDLILYVGYGQDRREFKVHTQILYAQSKYFRAALSDKWLKRKGNCYVFEKSNVEADVFEIILRYLYTGAVNIENCDGSQILKLLVASDEMNLGDLLHFAQNYLIESRKPYILEQPVQVLESIFRLESCKPLRLFCLDAICDDCTKLFESEDYLTLEEDIFAQILQYDKLYVKEVELWKYVLKWGAIRHSELEKPPTEWSIDGVNQMKKTLAALIECIRFFTMSAEEYYDEVRPYKKLFSKKLREEMLQFIMLPSRKPNDIMAQARAKLIDSRLVRYSVMAFIARWIDPAYDGMSYEFTLIYRASRDGFDNQNFRRICSSKGPTIVIAKLVNHPNVFGGYNPSPWVNDSYHYYSNADNSFVFEMPDGKSTAGSRIGRCVNLGGRQYNGYGPFFGSNFYINQQTWSSNTSGCNRYGIACSVASGTLEEYEVFTVEKKDQ</sequence>
<dbReference type="Pfam" id="PF07534">
    <property type="entry name" value="TLD"/>
    <property type="match status" value="1"/>
</dbReference>